<dbReference type="KEGG" id="mlr:MELLADRAFT_91111"/>
<evidence type="ECO:0000256" key="1">
    <source>
        <dbReference type="SAM" id="MobiDB-lite"/>
    </source>
</evidence>
<organism evidence="3">
    <name type="scientific">Melampsora larici-populina (strain 98AG31 / pathotype 3-4-7)</name>
    <name type="common">Poplar leaf rust fungus</name>
    <dbReference type="NCBI Taxonomy" id="747676"/>
    <lineage>
        <taxon>Eukaryota</taxon>
        <taxon>Fungi</taxon>
        <taxon>Dikarya</taxon>
        <taxon>Basidiomycota</taxon>
        <taxon>Pucciniomycotina</taxon>
        <taxon>Pucciniomycetes</taxon>
        <taxon>Pucciniales</taxon>
        <taxon>Melampsoraceae</taxon>
        <taxon>Melampsora</taxon>
    </lineage>
</organism>
<dbReference type="InParanoid" id="F4R768"/>
<feature type="region of interest" description="Disordered" evidence="1">
    <location>
        <begin position="1"/>
        <end position="83"/>
    </location>
</feature>
<feature type="compositionally biased region" description="Polar residues" evidence="1">
    <location>
        <begin position="27"/>
        <end position="46"/>
    </location>
</feature>
<gene>
    <name evidence="2" type="ORF">MELLADRAFT_91111</name>
</gene>
<proteinExistence type="predicted"/>
<feature type="compositionally biased region" description="Polar residues" evidence="1">
    <location>
        <begin position="1"/>
        <end position="11"/>
    </location>
</feature>
<dbReference type="HOGENOM" id="CLU_1468483_0_0_1"/>
<reference evidence="3" key="1">
    <citation type="journal article" date="2011" name="Proc. Natl. Acad. Sci. U.S.A.">
        <title>Obligate biotrophy features unraveled by the genomic analysis of rust fungi.</title>
        <authorList>
            <person name="Duplessis S."/>
            <person name="Cuomo C.A."/>
            <person name="Lin Y.-C."/>
            <person name="Aerts A."/>
            <person name="Tisserant E."/>
            <person name="Veneault-Fourrey C."/>
            <person name="Joly D.L."/>
            <person name="Hacquard S."/>
            <person name="Amselem J."/>
            <person name="Cantarel B.L."/>
            <person name="Chiu R."/>
            <person name="Coutinho P.M."/>
            <person name="Feau N."/>
            <person name="Field M."/>
            <person name="Frey P."/>
            <person name="Gelhaye E."/>
            <person name="Goldberg J."/>
            <person name="Grabherr M.G."/>
            <person name="Kodira C.D."/>
            <person name="Kohler A."/>
            <person name="Kuees U."/>
            <person name="Lindquist E.A."/>
            <person name="Lucas S.M."/>
            <person name="Mago R."/>
            <person name="Mauceli E."/>
            <person name="Morin E."/>
            <person name="Murat C."/>
            <person name="Pangilinan J.L."/>
            <person name="Park R."/>
            <person name="Pearson M."/>
            <person name="Quesneville H."/>
            <person name="Rouhier N."/>
            <person name="Sakthikumar S."/>
            <person name="Salamov A.A."/>
            <person name="Schmutz J."/>
            <person name="Selles B."/>
            <person name="Shapiro H."/>
            <person name="Tanguay P."/>
            <person name="Tuskan G.A."/>
            <person name="Henrissat B."/>
            <person name="Van de Peer Y."/>
            <person name="Rouze P."/>
            <person name="Ellis J.G."/>
            <person name="Dodds P.N."/>
            <person name="Schein J.E."/>
            <person name="Zhong S."/>
            <person name="Hamelin R.C."/>
            <person name="Grigoriev I.V."/>
            <person name="Szabo L.J."/>
            <person name="Martin F."/>
        </authorList>
    </citation>
    <scope>NUCLEOTIDE SEQUENCE [LARGE SCALE GENOMIC DNA]</scope>
    <source>
        <strain evidence="3">98AG31 / pathotype 3-4-7</strain>
    </source>
</reference>
<keyword evidence="3" id="KW-1185">Reference proteome</keyword>
<accession>F4R768</accession>
<dbReference type="GeneID" id="18935787"/>
<protein>
    <submittedName>
        <fullName evidence="2">Uncharacterized protein</fullName>
    </submittedName>
</protein>
<sequence>MNNPTPATPNTCVVDPLGSPRPLMESGQPNLGSPLANSTSGHNGQGFSPDLGSPEIPTVPRNSGSSGDLSELLGSDGQPGDYQLQGRRRTQITYANVSRFIGRHTLRHFLSYADLSVQNTNRVLRIFSGQEIHSFHIFLFPDLISPQQMSLWGVPYGVAAKIMLRAEGYYHHLVHCERMSLAEL</sequence>
<dbReference type="EMBL" id="GL883092">
    <property type="protein sequence ID" value="EGG11537.1"/>
    <property type="molecule type" value="Genomic_DNA"/>
</dbReference>
<feature type="compositionally biased region" description="Low complexity" evidence="1">
    <location>
        <begin position="63"/>
        <end position="76"/>
    </location>
</feature>
<dbReference type="Proteomes" id="UP000001072">
    <property type="component" value="Unassembled WGS sequence"/>
</dbReference>
<evidence type="ECO:0000313" key="3">
    <source>
        <dbReference type="Proteomes" id="UP000001072"/>
    </source>
</evidence>
<dbReference type="AlphaFoldDB" id="F4R768"/>
<name>F4R768_MELLP</name>
<evidence type="ECO:0000313" key="2">
    <source>
        <dbReference type="EMBL" id="EGG11537.1"/>
    </source>
</evidence>
<dbReference type="VEuPathDB" id="FungiDB:MELLADRAFT_91111"/>
<dbReference type="RefSeq" id="XP_007405172.1">
    <property type="nucleotide sequence ID" value="XM_007405110.1"/>
</dbReference>